<dbReference type="CDD" id="cd03224">
    <property type="entry name" value="ABC_TM1139_LivF_branched"/>
    <property type="match status" value="1"/>
</dbReference>
<dbReference type="EMBL" id="LLXX01000220">
    <property type="protein sequence ID" value="KRQ93604.1"/>
    <property type="molecule type" value="Genomic_DNA"/>
</dbReference>
<keyword evidence="5" id="KW-0029">Amino-acid transport</keyword>
<protein>
    <submittedName>
        <fullName evidence="8">ABC transporter ATP-binding protein</fullName>
    </submittedName>
</protein>
<dbReference type="PROSITE" id="PS50893">
    <property type="entry name" value="ABC_TRANSPORTER_2"/>
    <property type="match status" value="1"/>
</dbReference>
<comment type="similarity">
    <text evidence="1">Belongs to the ABC transporter superfamily.</text>
</comment>
<evidence type="ECO:0000313" key="8">
    <source>
        <dbReference type="EMBL" id="KRQ93604.1"/>
    </source>
</evidence>
<dbReference type="PANTHER" id="PTHR43820:SF4">
    <property type="entry name" value="HIGH-AFFINITY BRANCHED-CHAIN AMINO ACID TRANSPORT ATP-BINDING PROTEIN LIVF"/>
    <property type="match status" value="1"/>
</dbReference>
<keyword evidence="3" id="KW-0547">Nucleotide-binding</keyword>
<dbReference type="Proteomes" id="UP000051913">
    <property type="component" value="Unassembled WGS sequence"/>
</dbReference>
<evidence type="ECO:0000256" key="2">
    <source>
        <dbReference type="ARBA" id="ARBA00022448"/>
    </source>
</evidence>
<name>A0A0R3KK45_9BRAD</name>
<dbReference type="InterPro" id="IPR017871">
    <property type="entry name" value="ABC_transporter-like_CS"/>
</dbReference>
<comment type="function">
    <text evidence="6">Involved in beta-(1--&gt;2)glucan export. Transmembrane domains (TMD) form a pore in the inner membrane and the ATP-binding domain (NBD) is responsible for energy generation.</text>
</comment>
<dbReference type="SUPFAM" id="SSF52540">
    <property type="entry name" value="P-loop containing nucleoside triphosphate hydrolases"/>
    <property type="match status" value="1"/>
</dbReference>
<dbReference type="Gene3D" id="3.40.50.300">
    <property type="entry name" value="P-loop containing nucleotide triphosphate hydrolases"/>
    <property type="match status" value="1"/>
</dbReference>
<evidence type="ECO:0000256" key="4">
    <source>
        <dbReference type="ARBA" id="ARBA00022840"/>
    </source>
</evidence>
<dbReference type="GO" id="GO:0015658">
    <property type="term" value="F:branched-chain amino acid transmembrane transporter activity"/>
    <property type="evidence" value="ECO:0007669"/>
    <property type="project" value="TreeGrafter"/>
</dbReference>
<accession>A0A0R3KK45</accession>
<evidence type="ECO:0000256" key="6">
    <source>
        <dbReference type="ARBA" id="ARBA00024722"/>
    </source>
</evidence>
<dbReference type="Pfam" id="PF00005">
    <property type="entry name" value="ABC_tran"/>
    <property type="match status" value="1"/>
</dbReference>
<dbReference type="GO" id="GO:0015807">
    <property type="term" value="P:L-amino acid transport"/>
    <property type="evidence" value="ECO:0007669"/>
    <property type="project" value="TreeGrafter"/>
</dbReference>
<dbReference type="PANTHER" id="PTHR43820">
    <property type="entry name" value="HIGH-AFFINITY BRANCHED-CHAIN AMINO ACID TRANSPORT ATP-BINDING PROTEIN LIVF"/>
    <property type="match status" value="1"/>
</dbReference>
<evidence type="ECO:0000256" key="1">
    <source>
        <dbReference type="ARBA" id="ARBA00005417"/>
    </source>
</evidence>
<keyword evidence="4 8" id="KW-0067">ATP-binding</keyword>
<proteinExistence type="inferred from homology"/>
<feature type="domain" description="ABC transporter" evidence="7">
    <location>
        <begin position="9"/>
        <end position="242"/>
    </location>
</feature>
<comment type="caution">
    <text evidence="8">The sequence shown here is derived from an EMBL/GenBank/DDBJ whole genome shotgun (WGS) entry which is preliminary data.</text>
</comment>
<dbReference type="PROSITE" id="PS00211">
    <property type="entry name" value="ABC_TRANSPORTER_1"/>
    <property type="match status" value="1"/>
</dbReference>
<keyword evidence="2" id="KW-0813">Transport</keyword>
<dbReference type="InterPro" id="IPR003593">
    <property type="entry name" value="AAA+_ATPase"/>
</dbReference>
<dbReference type="GO" id="GO:0005524">
    <property type="term" value="F:ATP binding"/>
    <property type="evidence" value="ECO:0007669"/>
    <property type="project" value="UniProtKB-KW"/>
</dbReference>
<dbReference type="AlphaFoldDB" id="A0A0R3KK45"/>
<sequence>MTIDEPKLLAVSGIRVSYVAGVDVLHGVSLDVSAGEVVCLLGRNGAGKTTLINALCGLLPVNAGQVTFDGKSLLGLKPSGIVAAGIAVVPEGRRVFSNLTVAENLAMGAYSRRTGFGPSWHFERVYDLFPRLAERRDQLAGTLSGGEQQMVAMARAMMAQPRLLLLDEPSMGLAPLLIELIFDTINRFAKEGMTILLVEQNAAAALDVADRAYVLERGSIVRSGLAASLESDPEIQRSYLGV</sequence>
<organism evidence="8 9">
    <name type="scientific">Bradyrhizobium valentinum</name>
    <dbReference type="NCBI Taxonomy" id="1518501"/>
    <lineage>
        <taxon>Bacteria</taxon>
        <taxon>Pseudomonadati</taxon>
        <taxon>Pseudomonadota</taxon>
        <taxon>Alphaproteobacteria</taxon>
        <taxon>Hyphomicrobiales</taxon>
        <taxon>Nitrobacteraceae</taxon>
        <taxon>Bradyrhizobium</taxon>
    </lineage>
</organism>
<evidence type="ECO:0000313" key="9">
    <source>
        <dbReference type="Proteomes" id="UP000051913"/>
    </source>
</evidence>
<dbReference type="SMART" id="SM00382">
    <property type="entry name" value="AAA"/>
    <property type="match status" value="1"/>
</dbReference>
<evidence type="ECO:0000259" key="7">
    <source>
        <dbReference type="PROSITE" id="PS50893"/>
    </source>
</evidence>
<keyword evidence="9" id="KW-1185">Reference proteome</keyword>
<gene>
    <name evidence="8" type="ORF">CP49_26100</name>
</gene>
<reference evidence="8 9" key="1">
    <citation type="submission" date="2014-03" db="EMBL/GenBank/DDBJ databases">
        <title>Bradyrhizobium valentinum sp. nov., isolated from effective nodules of Lupinus mariae-josephae, a lupine endemic of basic-lime soils in Eastern Spain.</title>
        <authorList>
            <person name="Duran D."/>
            <person name="Rey L."/>
            <person name="Navarro A."/>
            <person name="Busquets A."/>
            <person name="Imperial J."/>
            <person name="Ruiz-Argueso T."/>
        </authorList>
    </citation>
    <scope>NUCLEOTIDE SEQUENCE [LARGE SCALE GENOMIC DNA]</scope>
    <source>
        <strain evidence="8 9">LmjM3</strain>
    </source>
</reference>
<evidence type="ECO:0000256" key="3">
    <source>
        <dbReference type="ARBA" id="ARBA00022741"/>
    </source>
</evidence>
<dbReference type="InterPro" id="IPR027417">
    <property type="entry name" value="P-loop_NTPase"/>
</dbReference>
<dbReference type="GO" id="GO:0016887">
    <property type="term" value="F:ATP hydrolysis activity"/>
    <property type="evidence" value="ECO:0007669"/>
    <property type="project" value="InterPro"/>
</dbReference>
<evidence type="ECO:0000256" key="5">
    <source>
        <dbReference type="ARBA" id="ARBA00022970"/>
    </source>
</evidence>
<dbReference type="InterPro" id="IPR052156">
    <property type="entry name" value="BCAA_Transport_ATP-bd_LivF"/>
</dbReference>
<dbReference type="InterPro" id="IPR003439">
    <property type="entry name" value="ABC_transporter-like_ATP-bd"/>
</dbReference>